<keyword evidence="3" id="KW-1185">Reference proteome</keyword>
<proteinExistence type="predicted"/>
<dbReference type="STRING" id="1628148.BI198_14840"/>
<reference evidence="3" key="1">
    <citation type="submission" date="2016-09" db="EMBL/GenBank/DDBJ databases">
        <authorList>
            <person name="Wan X."/>
            <person name="Hou S."/>
        </authorList>
    </citation>
    <scope>NUCLEOTIDE SEQUENCE [LARGE SCALE GENOMIC DNA]</scope>
    <source>
        <strain evidence="3">KH87</strain>
    </source>
</reference>
<comment type="caution">
    <text evidence="2">The sequence shown here is derived from an EMBL/GenBank/DDBJ whole genome shotgun (WGS) entry which is preliminary data.</text>
</comment>
<dbReference type="EMBL" id="MKEK01000001">
    <property type="protein sequence ID" value="OEY70695.1"/>
    <property type="molecule type" value="Genomic_DNA"/>
</dbReference>
<evidence type="ECO:0000313" key="3">
    <source>
        <dbReference type="Proteomes" id="UP000242258"/>
    </source>
</evidence>
<dbReference type="Pfam" id="PF13444">
    <property type="entry name" value="Acetyltransf_5"/>
    <property type="match status" value="1"/>
</dbReference>
<dbReference type="Gene3D" id="3.40.630.30">
    <property type="match status" value="1"/>
</dbReference>
<evidence type="ECO:0000256" key="1">
    <source>
        <dbReference type="SAM" id="MobiDB-lite"/>
    </source>
</evidence>
<evidence type="ECO:0000313" key="2">
    <source>
        <dbReference type="EMBL" id="OEY70695.1"/>
    </source>
</evidence>
<dbReference type="InterPro" id="IPR016181">
    <property type="entry name" value="Acyl_CoA_acyltransferase"/>
</dbReference>
<sequence>MISMPPLSTRSEKPSIQKLEQSAKHKTSDSVLQHFPYFFNACLATNPVQQRAIYRLRHQIYCEELNFEPVRESGLEHDEFDPRSIHCFINHTKSDSLAGTVRLVTAKNADDKLPIENYCMNSSSMLSPKHFDHNQICEISRLAVPATIRRRKITLTENATPLNQLLQKLEAECHSSVAVALYLIATLVSVEKGKFHAYVMVEPALARILRRIGIHFQQIGESINFNGKRAPYYLDMRTVSSTLKPDYLALYSLLAQQLGIRLPNTGTSSLMHSIRREQVTAAPISRSVATAAYN</sequence>
<name>A0A1E7Q916_9GAMM</name>
<feature type="compositionally biased region" description="Basic and acidic residues" evidence="1">
    <location>
        <begin position="10"/>
        <end position="23"/>
    </location>
</feature>
<dbReference type="SUPFAM" id="SSF55729">
    <property type="entry name" value="Acyl-CoA N-acyltransferases (Nat)"/>
    <property type="match status" value="1"/>
</dbReference>
<feature type="region of interest" description="Disordered" evidence="1">
    <location>
        <begin position="1"/>
        <end position="23"/>
    </location>
</feature>
<dbReference type="AlphaFoldDB" id="A0A1E7Q916"/>
<protein>
    <submittedName>
        <fullName evidence="2">Uncharacterized protein</fullName>
    </submittedName>
</protein>
<dbReference type="InterPro" id="IPR022484">
    <property type="entry name" value="PEP-CTERM/exosrtase_acylTfrase"/>
</dbReference>
<organism evidence="2 3">
    <name type="scientific">Rheinheimera salexigens</name>
    <dbReference type="NCBI Taxonomy" id="1628148"/>
    <lineage>
        <taxon>Bacteria</taxon>
        <taxon>Pseudomonadati</taxon>
        <taxon>Pseudomonadota</taxon>
        <taxon>Gammaproteobacteria</taxon>
        <taxon>Chromatiales</taxon>
        <taxon>Chromatiaceae</taxon>
        <taxon>Rheinheimera</taxon>
    </lineage>
</organism>
<dbReference type="OrthoDB" id="582214at2"/>
<gene>
    <name evidence="2" type="ORF">BI198_14840</name>
</gene>
<dbReference type="RefSeq" id="WP_070050249.1">
    <property type="nucleotide sequence ID" value="NZ_CBCSDO010000002.1"/>
</dbReference>
<dbReference type="NCBIfam" id="TIGR03694">
    <property type="entry name" value="exosort_acyl"/>
    <property type="match status" value="1"/>
</dbReference>
<accession>A0A1E7Q916</accession>
<dbReference type="Proteomes" id="UP000242258">
    <property type="component" value="Unassembled WGS sequence"/>
</dbReference>